<sequence length="67" mass="7304">MEEQGIPTAVIVTTPFIASSKAMGIAQGIPEYPFVTIPHPIAATEKDILDKWVDKIINEVEGILINE</sequence>
<protein>
    <recommendedName>
        <fullName evidence="1">UGSC-like domain-containing protein</fullName>
    </recommendedName>
</protein>
<evidence type="ECO:0000259" key="1">
    <source>
        <dbReference type="Pfam" id="PF24696"/>
    </source>
</evidence>
<dbReference type="Pfam" id="PF24696">
    <property type="entry name" value="UGSC"/>
    <property type="match status" value="1"/>
</dbReference>
<proteinExistence type="predicted"/>
<reference evidence="3" key="1">
    <citation type="submission" date="2016-10" db="EMBL/GenBank/DDBJ databases">
        <authorList>
            <person name="Varghese N."/>
            <person name="Submissions S."/>
        </authorList>
    </citation>
    <scope>NUCLEOTIDE SEQUENCE [LARGE SCALE GENOMIC DNA]</scope>
    <source>
        <strain evidence="3">B48,IBRC-M 10115,DSM 25386,CECT 8001</strain>
    </source>
</reference>
<name>A0A1H8EL71_9BACI</name>
<evidence type="ECO:0000313" key="3">
    <source>
        <dbReference type="Proteomes" id="UP000198553"/>
    </source>
</evidence>
<keyword evidence="3" id="KW-1185">Reference proteome</keyword>
<dbReference type="InterPro" id="IPR057767">
    <property type="entry name" value="UGSC-like_dom"/>
</dbReference>
<dbReference type="Proteomes" id="UP000198553">
    <property type="component" value="Unassembled WGS sequence"/>
</dbReference>
<evidence type="ECO:0000313" key="2">
    <source>
        <dbReference type="EMBL" id="SEN20146.1"/>
    </source>
</evidence>
<dbReference type="EMBL" id="FOBW01000010">
    <property type="protein sequence ID" value="SEN20146.1"/>
    <property type="molecule type" value="Genomic_DNA"/>
</dbReference>
<organism evidence="2 3">
    <name type="scientific">Mesobacillus persicus</name>
    <dbReference type="NCBI Taxonomy" id="930146"/>
    <lineage>
        <taxon>Bacteria</taxon>
        <taxon>Bacillati</taxon>
        <taxon>Bacillota</taxon>
        <taxon>Bacilli</taxon>
        <taxon>Bacillales</taxon>
        <taxon>Bacillaceae</taxon>
        <taxon>Mesobacillus</taxon>
    </lineage>
</organism>
<dbReference type="STRING" id="930146.SAMN05192533_11019"/>
<gene>
    <name evidence="2" type="ORF">SAMN05192533_11019</name>
</gene>
<dbReference type="AlphaFoldDB" id="A0A1H8EL71"/>
<dbReference type="OrthoDB" id="2906532at2"/>
<feature type="domain" description="UGSC-like" evidence="1">
    <location>
        <begin position="1"/>
        <end position="64"/>
    </location>
</feature>
<accession>A0A1H8EL71</accession>